<dbReference type="Gene3D" id="3.40.50.2300">
    <property type="match status" value="2"/>
</dbReference>
<evidence type="ECO:0000313" key="5">
    <source>
        <dbReference type="EMBL" id="MDR5691202.1"/>
    </source>
</evidence>
<dbReference type="PANTHER" id="PTHR30146">
    <property type="entry name" value="LACI-RELATED TRANSCRIPTIONAL REPRESSOR"/>
    <property type="match status" value="1"/>
</dbReference>
<dbReference type="PANTHER" id="PTHR30146:SF153">
    <property type="entry name" value="LACTOSE OPERON REPRESSOR"/>
    <property type="match status" value="1"/>
</dbReference>
<dbReference type="SUPFAM" id="SSF53822">
    <property type="entry name" value="Periplasmic binding protein-like I"/>
    <property type="match status" value="1"/>
</dbReference>
<dbReference type="CDD" id="cd06267">
    <property type="entry name" value="PBP1_LacI_sugar_binding-like"/>
    <property type="match status" value="1"/>
</dbReference>
<dbReference type="Gene3D" id="1.10.260.40">
    <property type="entry name" value="lambda repressor-like DNA-binding domains"/>
    <property type="match status" value="1"/>
</dbReference>
<feature type="domain" description="HTH lacI-type" evidence="4">
    <location>
        <begin position="4"/>
        <end position="56"/>
    </location>
</feature>
<dbReference type="Pfam" id="PF00356">
    <property type="entry name" value="LacI"/>
    <property type="match status" value="1"/>
</dbReference>
<name>A0ABU1FHH6_9MICO</name>
<evidence type="ECO:0000259" key="4">
    <source>
        <dbReference type="PROSITE" id="PS50932"/>
    </source>
</evidence>
<evidence type="ECO:0000256" key="1">
    <source>
        <dbReference type="ARBA" id="ARBA00023015"/>
    </source>
</evidence>
<dbReference type="EMBL" id="JAVKGS010000001">
    <property type="protein sequence ID" value="MDR5691202.1"/>
    <property type="molecule type" value="Genomic_DNA"/>
</dbReference>
<proteinExistence type="predicted"/>
<dbReference type="Pfam" id="PF13377">
    <property type="entry name" value="Peripla_BP_3"/>
    <property type="match status" value="1"/>
</dbReference>
<sequence length="342" mass="35897">MAAITDVARLAGVSKSTASRALSGHGYVSEATRRRVTAAAAEIGYIASPNAASLVTGRTKNVGIVIPFVNRWFFGEVLEGAERALLAAGYDLTLYNLALEGPERDRVFDFFLARKRVDAVIAVGVDLDQREVDVIGLRGKPIVVLGGDAPGAPRLAVDDRAAGRLATEHLIQLGHTRIAHLAGAAPGSAARSVQRLRSEGFLDAMRAAGLEPAGVDGGVLEAEMTLPGGYSAGLQLLGHPAARPTAVFAASDEIAFGVMRAAERLGIAVPSALSVIGFDGHEYAELFGLTTVEQYPEDQGRIAVEEVMRALGESPSGDERGWADRPLATRLVVRSSTTAPPR</sequence>
<dbReference type="PROSITE" id="PS00356">
    <property type="entry name" value="HTH_LACI_1"/>
    <property type="match status" value="1"/>
</dbReference>
<dbReference type="SMART" id="SM00354">
    <property type="entry name" value="HTH_LACI"/>
    <property type="match status" value="1"/>
</dbReference>
<accession>A0ABU1FHH6</accession>
<keyword evidence="1" id="KW-0805">Transcription regulation</keyword>
<dbReference type="Proteomes" id="UP001260072">
    <property type="component" value="Unassembled WGS sequence"/>
</dbReference>
<gene>
    <name evidence="5" type="ORF">RH861_03915</name>
</gene>
<keyword evidence="6" id="KW-1185">Reference proteome</keyword>
<dbReference type="PROSITE" id="PS50932">
    <property type="entry name" value="HTH_LACI_2"/>
    <property type="match status" value="1"/>
</dbReference>
<organism evidence="5 6">
    <name type="scientific">Agromyces indicus</name>
    <dbReference type="NCBI Taxonomy" id="758919"/>
    <lineage>
        <taxon>Bacteria</taxon>
        <taxon>Bacillati</taxon>
        <taxon>Actinomycetota</taxon>
        <taxon>Actinomycetes</taxon>
        <taxon>Micrococcales</taxon>
        <taxon>Microbacteriaceae</taxon>
        <taxon>Agromyces</taxon>
    </lineage>
</organism>
<dbReference type="InterPro" id="IPR046335">
    <property type="entry name" value="LacI/GalR-like_sensor"/>
</dbReference>
<dbReference type="InterPro" id="IPR010982">
    <property type="entry name" value="Lambda_DNA-bd_dom_sf"/>
</dbReference>
<evidence type="ECO:0000256" key="2">
    <source>
        <dbReference type="ARBA" id="ARBA00023125"/>
    </source>
</evidence>
<protein>
    <submittedName>
        <fullName evidence="5">LacI family DNA-binding transcriptional regulator</fullName>
    </submittedName>
</protein>
<keyword evidence="3" id="KW-0804">Transcription</keyword>
<dbReference type="RefSeq" id="WP_067947899.1">
    <property type="nucleotide sequence ID" value="NZ_BAABBS010000004.1"/>
</dbReference>
<dbReference type="SUPFAM" id="SSF47413">
    <property type="entry name" value="lambda repressor-like DNA-binding domains"/>
    <property type="match status" value="1"/>
</dbReference>
<evidence type="ECO:0000313" key="6">
    <source>
        <dbReference type="Proteomes" id="UP001260072"/>
    </source>
</evidence>
<reference evidence="6" key="1">
    <citation type="submission" date="2023-07" db="EMBL/GenBank/DDBJ databases">
        <title>Description of three actinobacteria isolated from air of manufacturing shop in a pharmaceutical factory.</title>
        <authorList>
            <person name="Zhang D.-F."/>
        </authorList>
    </citation>
    <scope>NUCLEOTIDE SEQUENCE [LARGE SCALE GENOMIC DNA]</scope>
    <source>
        <strain evidence="6">CCTCC AB 2011122</strain>
    </source>
</reference>
<keyword evidence="2 5" id="KW-0238">DNA-binding</keyword>
<comment type="caution">
    <text evidence="5">The sequence shown here is derived from an EMBL/GenBank/DDBJ whole genome shotgun (WGS) entry which is preliminary data.</text>
</comment>
<evidence type="ECO:0000256" key="3">
    <source>
        <dbReference type="ARBA" id="ARBA00023163"/>
    </source>
</evidence>
<dbReference type="InterPro" id="IPR028082">
    <property type="entry name" value="Peripla_BP_I"/>
</dbReference>
<dbReference type="InterPro" id="IPR000843">
    <property type="entry name" value="HTH_LacI"/>
</dbReference>
<dbReference type="GO" id="GO:0003677">
    <property type="term" value="F:DNA binding"/>
    <property type="evidence" value="ECO:0007669"/>
    <property type="project" value="UniProtKB-KW"/>
</dbReference>
<dbReference type="CDD" id="cd01392">
    <property type="entry name" value="HTH_LacI"/>
    <property type="match status" value="1"/>
</dbReference>